<dbReference type="OrthoDB" id="945709at2"/>
<evidence type="ECO:0000313" key="1">
    <source>
        <dbReference type="EMBL" id="TJY62693.1"/>
    </source>
</evidence>
<evidence type="ECO:0000313" key="2">
    <source>
        <dbReference type="Proteomes" id="UP000309872"/>
    </source>
</evidence>
<comment type="caution">
    <text evidence="1">The sequence shown here is derived from an EMBL/GenBank/DDBJ whole genome shotgun (WGS) entry which is preliminary data.</text>
</comment>
<dbReference type="RefSeq" id="WP_136822480.1">
    <property type="nucleotide sequence ID" value="NZ_BMJX01000007.1"/>
</dbReference>
<dbReference type="AlphaFoldDB" id="A0A4U0GUK3"/>
<name>A0A4U0GUK3_9SPHI</name>
<dbReference type="EMBL" id="SUKA01000007">
    <property type="protein sequence ID" value="TJY62693.1"/>
    <property type="molecule type" value="Genomic_DNA"/>
</dbReference>
<keyword evidence="2" id="KW-1185">Reference proteome</keyword>
<dbReference type="Pfam" id="PF20459">
    <property type="entry name" value="DUF6712"/>
    <property type="match status" value="2"/>
</dbReference>
<organism evidence="1 2">
    <name type="scientific">Sphingobacterium alkalisoli</name>
    <dbReference type="NCBI Taxonomy" id="1874115"/>
    <lineage>
        <taxon>Bacteria</taxon>
        <taxon>Pseudomonadati</taxon>
        <taxon>Bacteroidota</taxon>
        <taxon>Sphingobacteriia</taxon>
        <taxon>Sphingobacteriales</taxon>
        <taxon>Sphingobacteriaceae</taxon>
        <taxon>Sphingobacterium</taxon>
    </lineage>
</organism>
<protein>
    <submittedName>
        <fullName evidence="1">Uncharacterized protein</fullName>
    </submittedName>
</protein>
<accession>A0A4U0GUK3</accession>
<sequence>MLFVTNDDHIKDACSAVTVDFSIESLLSFLKEMEHALLVIVGEASAPEILANPTALDAMRRAIVNLTLDKYSSSGAVQISDSGIHVSKTDKKLPASDKKLLMFRRDAKERGWTAFEQLISIMESKKVDFPIWGGSSERRLYLNTLFHSSTEFSSFAGLSISSDLFQVIKPQIAFVEDDMLGSNFGELLVVDIKAKLLSGGLSEIEKKLVRYWLRIIGPLALSESIPYRMVQVSDSGVYQSSVTALGSNSDNIEGQSFPTQRNLNSLMVKLTTTGESNMVTAKKWLNANATHFPLYGEKVIYPMEGFNDADSNVYLM</sequence>
<gene>
    <name evidence="1" type="ORF">FAZ19_19685</name>
</gene>
<proteinExistence type="predicted"/>
<reference evidence="1 2" key="1">
    <citation type="submission" date="2019-04" db="EMBL/GenBank/DDBJ databases">
        <title>Sphingobacterium olei sp. nov., isolated from oil-contaminated soil.</title>
        <authorList>
            <person name="Liu B."/>
        </authorList>
    </citation>
    <scope>NUCLEOTIDE SEQUENCE [LARGE SCALE GENOMIC DNA]</scope>
    <source>
        <strain evidence="1 2">Y3L14</strain>
    </source>
</reference>
<dbReference type="InterPro" id="IPR046558">
    <property type="entry name" value="DUF6712"/>
</dbReference>
<dbReference type="Proteomes" id="UP000309872">
    <property type="component" value="Unassembled WGS sequence"/>
</dbReference>